<organism evidence="1">
    <name type="scientific">viral metagenome</name>
    <dbReference type="NCBI Taxonomy" id="1070528"/>
    <lineage>
        <taxon>unclassified sequences</taxon>
        <taxon>metagenomes</taxon>
        <taxon>organismal metagenomes</taxon>
    </lineage>
</organism>
<name>A0A6C0AJZ4_9ZZZZ</name>
<evidence type="ECO:0000313" key="1">
    <source>
        <dbReference type="EMBL" id="QHS79793.1"/>
    </source>
</evidence>
<sequence>MQIYDTRSVVDFQTFTFSGHARKLANKSLLQSIQLGHADYACYWTLELLCSGLVHSMWTTFFEAASLYVHRSCPNIFTYLVARYERFSEIEQMYTLHTMTEIRNRDDARLLVCEVAVVLSTAKKQKTITLPTIKAEHDFLPETVRENLRATSQMVSTPFLKADDPFELKIPFNEFCFSIQTRDTQRAFYWLSWILAYAREQKKRTKQAVVVAERKSPYYSSKYAKHLIWMIWDVINAQSNTYVEALFKLYCLRWEPSNSKSKQTFLLTAILFVTEPLDSREPAKRDEAAIPPMLAKIPQLLETIQATRNTFQARE</sequence>
<dbReference type="EMBL" id="MN740652">
    <property type="protein sequence ID" value="QHS79793.1"/>
    <property type="molecule type" value="Genomic_DNA"/>
</dbReference>
<protein>
    <submittedName>
        <fullName evidence="1">Uncharacterized protein</fullName>
    </submittedName>
</protein>
<reference evidence="1" key="1">
    <citation type="journal article" date="2020" name="Nature">
        <title>Giant virus diversity and host interactions through global metagenomics.</title>
        <authorList>
            <person name="Schulz F."/>
            <person name="Roux S."/>
            <person name="Paez-Espino D."/>
            <person name="Jungbluth S."/>
            <person name="Walsh D.A."/>
            <person name="Denef V.J."/>
            <person name="McMahon K.D."/>
            <person name="Konstantinidis K.T."/>
            <person name="Eloe-Fadrosh E.A."/>
            <person name="Kyrpides N.C."/>
            <person name="Woyke T."/>
        </authorList>
    </citation>
    <scope>NUCLEOTIDE SEQUENCE</scope>
    <source>
        <strain evidence="1">GVMAG-S-1035303-20</strain>
    </source>
</reference>
<accession>A0A6C0AJZ4</accession>
<proteinExistence type="predicted"/>
<dbReference type="AlphaFoldDB" id="A0A6C0AJZ4"/>